<accession>A0A1Z9YWL3</accession>
<keyword evidence="2" id="KW-1185">Reference proteome</keyword>
<dbReference type="OrthoDB" id="6712574at2"/>
<name>A0A1Z9YWL3_9GAMM</name>
<comment type="caution">
    <text evidence="1">The sequence shown here is derived from an EMBL/GenBank/DDBJ whole genome shotgun (WGS) entry which is preliminary data.</text>
</comment>
<dbReference type="AlphaFoldDB" id="A0A1Z9YWL3"/>
<dbReference type="RefSeq" id="WP_087620955.1">
    <property type="nucleotide sequence ID" value="NZ_NEXX01000004.1"/>
</dbReference>
<dbReference type="EMBL" id="NEXX01000004">
    <property type="protein sequence ID" value="OUY06597.1"/>
    <property type="molecule type" value="Genomic_DNA"/>
</dbReference>
<dbReference type="Proteomes" id="UP000196536">
    <property type="component" value="Unassembled WGS sequence"/>
</dbReference>
<proteinExistence type="predicted"/>
<evidence type="ECO:0000313" key="1">
    <source>
        <dbReference type="EMBL" id="OUY06597.1"/>
    </source>
</evidence>
<reference evidence="1 2" key="1">
    <citation type="submission" date="2017-05" db="EMBL/GenBank/DDBJ databases">
        <title>Acinetobacter populi ANC 5415 (= PBJ7), whole genome shotgun sequencing project.</title>
        <authorList>
            <person name="Nemec A."/>
            <person name="Radolfova-Krizova L."/>
        </authorList>
    </citation>
    <scope>NUCLEOTIDE SEQUENCE [LARGE SCALE GENOMIC DNA]</scope>
    <source>
        <strain evidence="1 2">PBJ7</strain>
    </source>
</reference>
<evidence type="ECO:0000313" key="2">
    <source>
        <dbReference type="Proteomes" id="UP000196536"/>
    </source>
</evidence>
<gene>
    <name evidence="1" type="ORF">CAP51_11745</name>
</gene>
<organism evidence="1 2">
    <name type="scientific">Acinetobacter populi</name>
    <dbReference type="NCBI Taxonomy" id="1582270"/>
    <lineage>
        <taxon>Bacteria</taxon>
        <taxon>Pseudomonadati</taxon>
        <taxon>Pseudomonadota</taxon>
        <taxon>Gammaproteobacteria</taxon>
        <taxon>Moraxellales</taxon>
        <taxon>Moraxellaceae</taxon>
        <taxon>Acinetobacter</taxon>
    </lineage>
</organism>
<sequence length="142" mass="15753">MILLTAASCVAIAACHHSPIHPTEENGQLVQKIENLQAVPASDSNDAKLYQLDKGCAIEFTGFYETGKATETWTFQGKQLLSAKSVISTYVDHGLNQANDFDQPIKIASQQQKNFDTHNADTQKNFQSLLGYFKDDELQKCQ</sequence>
<protein>
    <submittedName>
        <fullName evidence="1">Uncharacterized protein</fullName>
    </submittedName>
</protein>